<keyword evidence="3" id="KW-1185">Reference proteome</keyword>
<name>A0A1R1PYM0_ZANCU</name>
<feature type="compositionally biased region" description="Basic and acidic residues" evidence="1">
    <location>
        <begin position="641"/>
        <end position="661"/>
    </location>
</feature>
<dbReference type="EMBL" id="LSSK01000019">
    <property type="protein sequence ID" value="OMH86058.1"/>
    <property type="molecule type" value="Genomic_DNA"/>
</dbReference>
<dbReference type="OrthoDB" id="5563016at2759"/>
<accession>A0A1R1PYM0</accession>
<organism evidence="2 3">
    <name type="scientific">Zancudomyces culisetae</name>
    <name type="common">Gut fungus</name>
    <name type="synonym">Smittium culisetae</name>
    <dbReference type="NCBI Taxonomy" id="1213189"/>
    <lineage>
        <taxon>Eukaryota</taxon>
        <taxon>Fungi</taxon>
        <taxon>Fungi incertae sedis</taxon>
        <taxon>Zoopagomycota</taxon>
        <taxon>Kickxellomycotina</taxon>
        <taxon>Harpellomycetes</taxon>
        <taxon>Harpellales</taxon>
        <taxon>Legeriomycetaceae</taxon>
        <taxon>Zancudomyces</taxon>
    </lineage>
</organism>
<dbReference type="AlphaFoldDB" id="A0A1R1PYM0"/>
<evidence type="ECO:0000313" key="2">
    <source>
        <dbReference type="EMBL" id="OMH86058.1"/>
    </source>
</evidence>
<feature type="region of interest" description="Disordered" evidence="1">
    <location>
        <begin position="640"/>
        <end position="661"/>
    </location>
</feature>
<evidence type="ECO:0000313" key="3">
    <source>
        <dbReference type="Proteomes" id="UP000188320"/>
    </source>
</evidence>
<gene>
    <name evidence="2" type="ORF">AX774_g373</name>
</gene>
<reference evidence="3" key="1">
    <citation type="submission" date="2017-01" db="EMBL/GenBank/DDBJ databases">
        <authorList>
            <person name="Wang Y."/>
            <person name="White M."/>
            <person name="Kvist S."/>
            <person name="Moncalvo J.-M."/>
        </authorList>
    </citation>
    <scope>NUCLEOTIDE SEQUENCE [LARGE SCALE GENOMIC DNA]</scope>
    <source>
        <strain evidence="3">COL-18-3</strain>
    </source>
</reference>
<feature type="region of interest" description="Disordered" evidence="1">
    <location>
        <begin position="328"/>
        <end position="353"/>
    </location>
</feature>
<dbReference type="Proteomes" id="UP000188320">
    <property type="component" value="Unassembled WGS sequence"/>
</dbReference>
<protein>
    <submittedName>
        <fullName evidence="2">Uncharacterized protein</fullName>
    </submittedName>
</protein>
<sequence>MYTTNISNHSVIDRFSDKALQRVLCANNLANSVKDTLVKDNHYTGATKHIGNSTLSTSDDLLYERNDKISRYLKNKIVFNVRRANLAKRNIVISLLRMKKNNKKFGWGSNKEEIHIQDGSSTLLEKSTKLARISPFKHHGMVSKKKEKRSSNKFVTKINRKVSFKYKYVFSCDNQRKSLKKDQGITIMKNPSPQVQTIPRRLVLTKLPKNNPALNAYNKRLNASIAGGRTVYDRYRDPIYNGTVDCSLMRCRLILKRTSVHNRGYKTKVLENSNSSILADYSLFLRNSSSKPYRVAKKTVEKKEKRQFKYGKQKILIKRIRELDSTYRQNPSPTAMKREGIKTNSSELSENSNTVELHTIHSISDKAEVESVNKNLDSPINTTEKNDQEFSLCLPDMFYYKRYSKDRILIENRIPDKALCDISKPEDKKNKKKVLVSSKTGINNSKKLSKGSVKRLSKKYRIELSDKDLVGDTCVVQAMFDTNVNNWRDVIPEMETIPVDEEKEDVDKRVSEYNIELSSDKKVFEEKPIAPKSEKSPILTHCKKADNIGSENTKRASVGHRISKRRSSKTMLILGDAYKCGGGGAFVCGERRTQPKAGRRSGCRVLSEEFEKRYTSLFESSVVDIIGYTFRKSTLYENPEAENKTSEKKDVGKGIKKDGKRASTDIKHLNRSRSMYSIREKRQSRNIAAIQEINANDYDFMRTNSIIKRDRHSKTEFIKEKNNIYPHLETKESKTVHEINEHNAVFGIGLDDEHFFQSNIEKITSCKAEPECKTKNKIVLPRRLSIYRNSKNNGSSNDIEDNFRFKKGKNSVGRFKASVKRSVSKIERVITDIRVGSDREIKRCISHRNAIAITDTYPSNDCEARFNDKKTDSYTELKGILKNSSNVKTTKKTDASINVAESVGKNTLISPTCSYTDILEKTACGEQHPCSTSVISVAEKGVTKKWSFSNKKFLFFRVKPFSFSRSLSKTKSMNIKNHHPFSSSRKNIKFDRTVAVFESYTNKEYDRSGYQDFDLDEETAMSIKCELNEYKRSEMRVHEDSIQNTHYIY</sequence>
<comment type="caution">
    <text evidence="2">The sequence shown here is derived from an EMBL/GenBank/DDBJ whole genome shotgun (WGS) entry which is preliminary data.</text>
</comment>
<proteinExistence type="predicted"/>
<feature type="compositionally biased region" description="Low complexity" evidence="1">
    <location>
        <begin position="343"/>
        <end position="353"/>
    </location>
</feature>
<evidence type="ECO:0000256" key="1">
    <source>
        <dbReference type="SAM" id="MobiDB-lite"/>
    </source>
</evidence>